<protein>
    <submittedName>
        <fullName evidence="4">U3 small nucleolar RNA-associated protein 11</fullName>
    </submittedName>
</protein>
<accession>A0A0N4UFA2</accession>
<evidence type="ECO:0000313" key="4">
    <source>
        <dbReference type="WBParaSite" id="DME_0000610201-mRNA-1"/>
    </source>
</evidence>
<evidence type="ECO:0000313" key="2">
    <source>
        <dbReference type="Proteomes" id="UP000038040"/>
    </source>
</evidence>
<dbReference type="Proteomes" id="UP000038040">
    <property type="component" value="Unplaced"/>
</dbReference>
<reference evidence="1 3" key="2">
    <citation type="submission" date="2018-11" db="EMBL/GenBank/DDBJ databases">
        <authorList>
            <consortium name="Pathogen Informatics"/>
        </authorList>
    </citation>
    <scope>NUCLEOTIDE SEQUENCE [LARGE SCALE GENOMIC DNA]</scope>
</reference>
<dbReference type="AlphaFoldDB" id="A0A0N4UFA2"/>
<organism evidence="2 4">
    <name type="scientific">Dracunculus medinensis</name>
    <name type="common">Guinea worm</name>
    <dbReference type="NCBI Taxonomy" id="318479"/>
    <lineage>
        <taxon>Eukaryota</taxon>
        <taxon>Metazoa</taxon>
        <taxon>Ecdysozoa</taxon>
        <taxon>Nematoda</taxon>
        <taxon>Chromadorea</taxon>
        <taxon>Rhabditida</taxon>
        <taxon>Spirurina</taxon>
        <taxon>Dracunculoidea</taxon>
        <taxon>Dracunculidae</taxon>
        <taxon>Dracunculus</taxon>
    </lineage>
</organism>
<dbReference type="EMBL" id="UYYG01000012">
    <property type="protein sequence ID" value="VDN51068.1"/>
    <property type="molecule type" value="Genomic_DNA"/>
</dbReference>
<reference evidence="4" key="1">
    <citation type="submission" date="2017-02" db="UniProtKB">
        <authorList>
            <consortium name="WormBaseParasite"/>
        </authorList>
    </citation>
    <scope>IDENTIFICATION</scope>
</reference>
<proteinExistence type="predicted"/>
<sequence>MGKISKNKLDDALRTAATGKKVNVDKMLTSLSASFLKHSIVFVPSSISSNVSPDSNPRHILLKANSEKRLRSFTKTNKKSVRREEKALRIARFQEPNISAKKMNNSSEQRDIQYRKLKSKVTYKSKDGEIFAMKQMSFGENTNDMIRTRML</sequence>
<gene>
    <name evidence="1" type="ORF">DME_LOCUS1041</name>
</gene>
<keyword evidence="3" id="KW-1185">Reference proteome</keyword>
<evidence type="ECO:0000313" key="1">
    <source>
        <dbReference type="EMBL" id="VDN51068.1"/>
    </source>
</evidence>
<name>A0A0N4UFA2_DRAME</name>
<dbReference type="Proteomes" id="UP000274756">
    <property type="component" value="Unassembled WGS sequence"/>
</dbReference>
<evidence type="ECO:0000313" key="3">
    <source>
        <dbReference type="Proteomes" id="UP000274756"/>
    </source>
</evidence>
<dbReference type="WBParaSite" id="DME_0000610201-mRNA-1">
    <property type="protein sequence ID" value="DME_0000610201-mRNA-1"/>
    <property type="gene ID" value="DME_0000610201"/>
</dbReference>